<dbReference type="Proteomes" id="UP000579945">
    <property type="component" value="Unassembled WGS sequence"/>
</dbReference>
<gene>
    <name evidence="1" type="ORF">FHR33_006918</name>
</gene>
<protein>
    <recommendedName>
        <fullName evidence="3">Ferric siderophore reductase C-terminal domain-containing protein</fullName>
    </recommendedName>
</protein>
<name>A0A7W5YAM3_9ACTN</name>
<evidence type="ECO:0000313" key="2">
    <source>
        <dbReference type="Proteomes" id="UP000579945"/>
    </source>
</evidence>
<sequence length="223" mass="24077">MPLAELTGVLERVAAARGGVLGVLPGLLVEPDDSWTPLQELTREPYTLLSALIEQTAGRYDAPRHVGAALLWKTLGYWLTFPMAVGWALDGRAPVMRYEDTYFKQSEAGVTVAATEVTVVDSPQAIAEALRQSQEPLVKAISGQARVGARTLWGSTAEAFAHPMTAVLQGDYMGLLRAVGRPVDGLLEQTADGYRRRTCCLWVTLPEAEPCSTCCVLRESCAA</sequence>
<evidence type="ECO:0008006" key="3">
    <source>
        <dbReference type="Google" id="ProtNLM"/>
    </source>
</evidence>
<reference evidence="1 2" key="1">
    <citation type="submission" date="2020-08" db="EMBL/GenBank/DDBJ databases">
        <title>Sequencing the genomes of 1000 actinobacteria strains.</title>
        <authorList>
            <person name="Klenk H.-P."/>
        </authorList>
    </citation>
    <scope>NUCLEOTIDE SEQUENCE [LARGE SCALE GENOMIC DNA]</scope>
    <source>
        <strain evidence="1 2">DSM 44320</strain>
    </source>
</reference>
<dbReference type="RefSeq" id="WP_183656541.1">
    <property type="nucleotide sequence ID" value="NZ_BAAAXX010000162.1"/>
</dbReference>
<organism evidence="1 2">
    <name type="scientific">Nonomuraea dietziae</name>
    <dbReference type="NCBI Taxonomy" id="65515"/>
    <lineage>
        <taxon>Bacteria</taxon>
        <taxon>Bacillati</taxon>
        <taxon>Actinomycetota</taxon>
        <taxon>Actinomycetes</taxon>
        <taxon>Streptosporangiales</taxon>
        <taxon>Streptosporangiaceae</taxon>
        <taxon>Nonomuraea</taxon>
    </lineage>
</organism>
<comment type="caution">
    <text evidence="1">The sequence shown here is derived from an EMBL/GenBank/DDBJ whole genome shotgun (WGS) entry which is preliminary data.</text>
</comment>
<dbReference type="EMBL" id="JACIBV010000001">
    <property type="protein sequence ID" value="MBB3731058.1"/>
    <property type="molecule type" value="Genomic_DNA"/>
</dbReference>
<evidence type="ECO:0000313" key="1">
    <source>
        <dbReference type="EMBL" id="MBB3731058.1"/>
    </source>
</evidence>
<proteinExistence type="predicted"/>
<dbReference type="AlphaFoldDB" id="A0A7W5YAM3"/>
<accession>A0A7W5YAM3</accession>
<dbReference type="GeneID" id="95393177"/>
<keyword evidence="2" id="KW-1185">Reference proteome</keyword>